<keyword evidence="4 13" id="KW-0349">Heme</keyword>
<evidence type="ECO:0000313" key="17">
    <source>
        <dbReference type="Proteomes" id="UP001304461"/>
    </source>
</evidence>
<keyword evidence="10 13" id="KW-0472">Membrane</keyword>
<protein>
    <recommendedName>
        <fullName evidence="13 14">Cytochrome b559 subunit beta</fullName>
    </recommendedName>
    <alternativeName>
        <fullName evidence="13 14">PSII reaction center subunit VI</fullName>
    </alternativeName>
</protein>
<dbReference type="SUPFAM" id="SSF161045">
    <property type="entry name" value="Cytochrome b559 subunits"/>
    <property type="match status" value="1"/>
</dbReference>
<accession>A0ABU5RUA8</accession>
<evidence type="ECO:0000259" key="15">
    <source>
        <dbReference type="Pfam" id="PF00283"/>
    </source>
</evidence>
<dbReference type="Proteomes" id="UP001304461">
    <property type="component" value="Unassembled WGS sequence"/>
</dbReference>
<comment type="similarity">
    <text evidence="13 14">Belongs to the PsbE/PsbF family.</text>
</comment>
<feature type="domain" description="Photosystem II cytochrome b559 N-terminal" evidence="15">
    <location>
        <begin position="7"/>
        <end position="35"/>
    </location>
</feature>
<dbReference type="EMBL" id="JAYGHX010000004">
    <property type="protein sequence ID" value="MEA5391380.1"/>
    <property type="molecule type" value="Genomic_DNA"/>
</dbReference>
<evidence type="ECO:0000256" key="8">
    <source>
        <dbReference type="ARBA" id="ARBA00022989"/>
    </source>
</evidence>
<keyword evidence="2 13" id="KW-0813">Transport</keyword>
<feature type="binding site" description="axial binding residue" evidence="13">
    <location>
        <position position="24"/>
    </location>
    <ligand>
        <name>heme</name>
        <dbReference type="ChEBI" id="CHEBI:30413"/>
        <note>ligand shared with alpha subunit</note>
    </ligand>
    <ligandPart>
        <name>Fe</name>
        <dbReference type="ChEBI" id="CHEBI:18248"/>
    </ligandPart>
</feature>
<comment type="cofactor">
    <cofactor evidence="13">
        <name>heme b</name>
        <dbReference type="ChEBI" id="CHEBI:60344"/>
    </cofactor>
    <text evidence="13">With its partner (PsbE) binds heme. PSII binds additional chlorophylls, carotenoids and specific lipids.</text>
</comment>
<comment type="subcellular location">
    <subcellularLocation>
        <location evidence="1 13 14">Cellular thylakoid membrane</location>
        <topology evidence="1 13 14">Single-pass membrane protein</topology>
    </subcellularLocation>
</comment>
<sequence>MTQSTAPTTPRNYPIFTVRWLSVHALGIPTVFFLGALAAMQFVRR</sequence>
<keyword evidence="9 13" id="KW-0408">Iron</keyword>
<keyword evidence="5 13" id="KW-0812">Transmembrane</keyword>
<evidence type="ECO:0000256" key="13">
    <source>
        <dbReference type="HAMAP-Rule" id="MF_00643"/>
    </source>
</evidence>
<name>A0ABU5RUA8_9CYAN</name>
<evidence type="ECO:0000313" key="16">
    <source>
        <dbReference type="EMBL" id="MEA5391380.1"/>
    </source>
</evidence>
<proteinExistence type="inferred from homology"/>
<keyword evidence="7 13" id="KW-0249">Electron transport</keyword>
<evidence type="ECO:0000256" key="10">
    <source>
        <dbReference type="ARBA" id="ARBA00023136"/>
    </source>
</evidence>
<evidence type="ECO:0000256" key="9">
    <source>
        <dbReference type="ARBA" id="ARBA00023004"/>
    </source>
</evidence>
<dbReference type="Pfam" id="PF00283">
    <property type="entry name" value="Cytochrom_B559"/>
    <property type="match status" value="1"/>
</dbReference>
<keyword evidence="8 13" id="KW-1133">Transmembrane helix</keyword>
<keyword evidence="11 13" id="KW-0604">Photosystem II</keyword>
<organism evidence="16 17">
    <name type="scientific">Cyanobium gracile UHCC 0139</name>
    <dbReference type="NCBI Taxonomy" id="3110308"/>
    <lineage>
        <taxon>Bacteria</taxon>
        <taxon>Bacillati</taxon>
        <taxon>Cyanobacteriota</taxon>
        <taxon>Cyanophyceae</taxon>
        <taxon>Synechococcales</taxon>
        <taxon>Prochlorococcaceae</taxon>
        <taxon>Cyanobium</taxon>
    </lineage>
</organism>
<keyword evidence="13" id="KW-0793">Thylakoid</keyword>
<dbReference type="RefSeq" id="WP_015109701.1">
    <property type="nucleotide sequence ID" value="NZ_JAYGHX010000004.1"/>
</dbReference>
<evidence type="ECO:0000256" key="14">
    <source>
        <dbReference type="RuleBase" id="RU004529"/>
    </source>
</evidence>
<reference evidence="16 17" key="1">
    <citation type="submission" date="2023-12" db="EMBL/GenBank/DDBJ databases">
        <title>Baltic Sea Cyanobacteria.</title>
        <authorList>
            <person name="Delbaje E."/>
            <person name="Fewer D.P."/>
            <person name="Shishido T.K."/>
        </authorList>
    </citation>
    <scope>NUCLEOTIDE SEQUENCE [LARGE SCALE GENOMIC DNA]</scope>
    <source>
        <strain evidence="16 17">UHCC 0139</strain>
    </source>
</reference>
<dbReference type="PIRSF" id="PIRSF000037">
    <property type="entry name" value="PsbF"/>
    <property type="match status" value="1"/>
</dbReference>
<dbReference type="HAMAP" id="MF_00643">
    <property type="entry name" value="PSII_PsbF"/>
    <property type="match status" value="1"/>
</dbReference>
<comment type="caution">
    <text evidence="16">The sequence shown here is derived from an EMBL/GenBank/DDBJ whole genome shotgun (WGS) entry which is preliminary data.</text>
</comment>
<dbReference type="InterPro" id="IPR013081">
    <property type="entry name" value="PSII_cyt_b559_N"/>
</dbReference>
<evidence type="ECO:0000256" key="3">
    <source>
        <dbReference type="ARBA" id="ARBA00022531"/>
    </source>
</evidence>
<keyword evidence="3 13" id="KW-0602">Photosynthesis</keyword>
<evidence type="ECO:0000256" key="2">
    <source>
        <dbReference type="ARBA" id="ARBA00022448"/>
    </source>
</evidence>
<evidence type="ECO:0000256" key="12">
    <source>
        <dbReference type="ARBA" id="ARBA00037211"/>
    </source>
</evidence>
<keyword evidence="6 13" id="KW-0479">Metal-binding</keyword>
<gene>
    <name evidence="13 16" type="primary">psbF</name>
    <name evidence="16" type="ORF">VB738_08920</name>
</gene>
<evidence type="ECO:0000256" key="5">
    <source>
        <dbReference type="ARBA" id="ARBA00022692"/>
    </source>
</evidence>
<evidence type="ECO:0000256" key="1">
    <source>
        <dbReference type="ARBA" id="ARBA00004376"/>
    </source>
</evidence>
<evidence type="ECO:0000256" key="7">
    <source>
        <dbReference type="ARBA" id="ARBA00022982"/>
    </source>
</evidence>
<dbReference type="InterPro" id="IPR006241">
    <property type="entry name" value="PSII_cyt_b559_bsu"/>
</dbReference>
<dbReference type="InterPro" id="IPR006216">
    <property type="entry name" value="PSII_cyt_b559_CS"/>
</dbReference>
<evidence type="ECO:0000256" key="4">
    <source>
        <dbReference type="ARBA" id="ARBA00022617"/>
    </source>
</evidence>
<evidence type="ECO:0000256" key="11">
    <source>
        <dbReference type="ARBA" id="ARBA00023276"/>
    </source>
</evidence>
<keyword evidence="17" id="KW-1185">Reference proteome</keyword>
<comment type="subunit">
    <text evidence="13">Heterodimer of an alpha subunit and a beta subunit. PSII is composed of 1 copy each of membrane proteins PsbA, PsbB, PsbC, PsbD, PsbE, PsbF, PsbH, PsbI, PsbJ, PsbK, PsbL, PsbM, PsbT, PsbX, PsbY, PsbZ, Psb30/Ycf12, peripheral proteins PsbO, CyanoQ (PsbQ), PsbU, PsbV and a large number of cofactors. It forms dimeric complexes.</text>
</comment>
<feature type="transmembrane region" description="Helical" evidence="14">
    <location>
        <begin position="20"/>
        <end position="43"/>
    </location>
</feature>
<dbReference type="PROSITE" id="PS00537">
    <property type="entry name" value="CYTOCHROME_B559"/>
    <property type="match status" value="1"/>
</dbReference>
<dbReference type="NCBIfam" id="TIGR01333">
    <property type="entry name" value="cyt_b559_beta"/>
    <property type="match status" value="1"/>
</dbReference>
<evidence type="ECO:0000256" key="6">
    <source>
        <dbReference type="ARBA" id="ARBA00022723"/>
    </source>
</evidence>
<comment type="function">
    <text evidence="12 13 14">This b-type cytochrome is tightly associated with the reaction center of photosystem II (PSII). PSII is a light-driven water:plastoquinone oxidoreductase that uses light energy to abstract electrons from H(2)O, generating O(2) and a proton gradient subsequently used for ATP formation. It consists of a core antenna complex that captures photons, and an electron transfer chain that converts photonic excitation into a charge separation.</text>
</comment>